<dbReference type="PANTHER" id="PTHR43335:SF4">
    <property type="entry name" value="ABC TRANSPORTER, ATP-BINDING PROTEIN"/>
    <property type="match status" value="1"/>
</dbReference>
<dbReference type="InterPro" id="IPR003439">
    <property type="entry name" value="ABC_transporter-like_ATP-bd"/>
</dbReference>
<sequence length="305" mass="32521">METSSIIRTESLTKTYGGTTVVNNLGLDVKPGTVHGLLGPNGSGKSTTMKMLLGLVTPSSGQISMLGRPMNRATRSEVLAGVGSLIEAPSAYPHLTGGENMKIASRLFGASPENAQRAIELVRLGDHMDKLVKNYSLGMKQRLGIAMALTRNPQLLILDEPTNGLDPAGIEEIRALIVSLARDEGRTVLVSSHLLSEIEKMASNLTIIDRGRLIFQGSQQELYDAQLPDLFIQTPSADVAASLLAALHPVQVAGGLEVKGLSDTQVADACAHLVRHGVPLHQVVRKRRSLEEIFIGLTGREGLSA</sequence>
<evidence type="ECO:0000259" key="5">
    <source>
        <dbReference type="PROSITE" id="PS50893"/>
    </source>
</evidence>
<evidence type="ECO:0000313" key="6">
    <source>
        <dbReference type="EMBL" id="PMC64658.1"/>
    </source>
</evidence>
<proteinExistence type="inferred from homology"/>
<dbReference type="PANTHER" id="PTHR43335">
    <property type="entry name" value="ABC TRANSPORTER, ATP-BINDING PROTEIN"/>
    <property type="match status" value="1"/>
</dbReference>
<dbReference type="GO" id="GO:0016887">
    <property type="term" value="F:ATP hydrolysis activity"/>
    <property type="evidence" value="ECO:0007669"/>
    <property type="project" value="InterPro"/>
</dbReference>
<name>A0A2N6T5Q7_9CORY</name>
<feature type="domain" description="ABC transporter" evidence="5">
    <location>
        <begin position="7"/>
        <end position="235"/>
    </location>
</feature>
<dbReference type="Proteomes" id="UP000235836">
    <property type="component" value="Unassembled WGS sequence"/>
</dbReference>
<dbReference type="Gene3D" id="3.40.50.300">
    <property type="entry name" value="P-loop containing nucleotide triphosphate hydrolases"/>
    <property type="match status" value="1"/>
</dbReference>
<dbReference type="EMBL" id="PNHG01000005">
    <property type="protein sequence ID" value="PMC64658.1"/>
    <property type="molecule type" value="Genomic_DNA"/>
</dbReference>
<comment type="caution">
    <text evidence="6">The sequence shown here is derived from an EMBL/GenBank/DDBJ whole genome shotgun (WGS) entry which is preliminary data.</text>
</comment>
<dbReference type="Pfam" id="PF00005">
    <property type="entry name" value="ABC_tran"/>
    <property type="match status" value="1"/>
</dbReference>
<keyword evidence="2" id="KW-0813">Transport</keyword>
<protein>
    <submittedName>
        <fullName evidence="6">ABC transporter ATP-binding protein</fullName>
    </submittedName>
</protein>
<dbReference type="InterPro" id="IPR003593">
    <property type="entry name" value="AAA+_ATPase"/>
</dbReference>
<dbReference type="AlphaFoldDB" id="A0A2N6T5Q7"/>
<gene>
    <name evidence="6" type="ORF">CJ203_05005</name>
</gene>
<evidence type="ECO:0000313" key="7">
    <source>
        <dbReference type="Proteomes" id="UP000235836"/>
    </source>
</evidence>
<reference evidence="6 7" key="1">
    <citation type="submission" date="2017-09" db="EMBL/GenBank/DDBJ databases">
        <title>Bacterial strain isolated from the female urinary microbiota.</title>
        <authorList>
            <person name="Thomas-White K."/>
            <person name="Kumar N."/>
            <person name="Forster S."/>
            <person name="Putonti C."/>
            <person name="Lawley T."/>
            <person name="Wolfe A.J."/>
        </authorList>
    </citation>
    <scope>NUCLEOTIDE SEQUENCE [LARGE SCALE GENOMIC DNA]</scope>
    <source>
        <strain evidence="6 7">UMB0792</strain>
    </source>
</reference>
<dbReference type="GO" id="GO:0005524">
    <property type="term" value="F:ATP binding"/>
    <property type="evidence" value="ECO:0007669"/>
    <property type="project" value="UniProtKB-KW"/>
</dbReference>
<comment type="similarity">
    <text evidence="1">Belongs to the ABC transporter superfamily.</text>
</comment>
<evidence type="ECO:0000256" key="4">
    <source>
        <dbReference type="ARBA" id="ARBA00022840"/>
    </source>
</evidence>
<dbReference type="SMART" id="SM00382">
    <property type="entry name" value="AAA"/>
    <property type="match status" value="1"/>
</dbReference>
<dbReference type="PROSITE" id="PS50893">
    <property type="entry name" value="ABC_TRANSPORTER_2"/>
    <property type="match status" value="1"/>
</dbReference>
<evidence type="ECO:0000256" key="3">
    <source>
        <dbReference type="ARBA" id="ARBA00022741"/>
    </source>
</evidence>
<dbReference type="CDD" id="cd03268">
    <property type="entry name" value="ABC_BcrA_bacitracin_resist"/>
    <property type="match status" value="1"/>
</dbReference>
<dbReference type="InterPro" id="IPR027417">
    <property type="entry name" value="P-loop_NTPase"/>
</dbReference>
<dbReference type="PROSITE" id="PS00211">
    <property type="entry name" value="ABC_TRANSPORTER_1"/>
    <property type="match status" value="1"/>
</dbReference>
<accession>A0A2N6T5Q7</accession>
<evidence type="ECO:0000256" key="2">
    <source>
        <dbReference type="ARBA" id="ARBA00022448"/>
    </source>
</evidence>
<dbReference type="SUPFAM" id="SSF52540">
    <property type="entry name" value="P-loop containing nucleoside triphosphate hydrolases"/>
    <property type="match status" value="1"/>
</dbReference>
<keyword evidence="4 6" id="KW-0067">ATP-binding</keyword>
<dbReference type="RefSeq" id="WP_102723776.1">
    <property type="nucleotide sequence ID" value="NZ_PNHG01000005.1"/>
</dbReference>
<keyword evidence="3" id="KW-0547">Nucleotide-binding</keyword>
<evidence type="ECO:0000256" key="1">
    <source>
        <dbReference type="ARBA" id="ARBA00005417"/>
    </source>
</evidence>
<dbReference type="InterPro" id="IPR017871">
    <property type="entry name" value="ABC_transporter-like_CS"/>
</dbReference>
<keyword evidence="7" id="KW-1185">Reference proteome</keyword>
<organism evidence="6 7">
    <name type="scientific">Corynebacterium tuscaniense</name>
    <dbReference type="NCBI Taxonomy" id="302449"/>
    <lineage>
        <taxon>Bacteria</taxon>
        <taxon>Bacillati</taxon>
        <taxon>Actinomycetota</taxon>
        <taxon>Actinomycetes</taxon>
        <taxon>Mycobacteriales</taxon>
        <taxon>Corynebacteriaceae</taxon>
        <taxon>Corynebacterium</taxon>
    </lineage>
</organism>